<gene>
    <name evidence="2" type="ORF">BDZ94DRAFT_1308623</name>
</gene>
<reference evidence="2" key="1">
    <citation type="submission" date="2020-11" db="EMBL/GenBank/DDBJ databases">
        <authorList>
            <consortium name="DOE Joint Genome Institute"/>
            <person name="Ahrendt S."/>
            <person name="Riley R."/>
            <person name="Andreopoulos W."/>
            <person name="Labutti K."/>
            <person name="Pangilinan J."/>
            <person name="Ruiz-Duenas F.J."/>
            <person name="Barrasa J.M."/>
            <person name="Sanchez-Garcia M."/>
            <person name="Camarero S."/>
            <person name="Miyauchi S."/>
            <person name="Serrano A."/>
            <person name="Linde D."/>
            <person name="Babiker R."/>
            <person name="Drula E."/>
            <person name="Ayuso-Fernandez I."/>
            <person name="Pacheco R."/>
            <person name="Padilla G."/>
            <person name="Ferreira P."/>
            <person name="Barriuso J."/>
            <person name="Kellner H."/>
            <person name="Castanera R."/>
            <person name="Alfaro M."/>
            <person name="Ramirez L."/>
            <person name="Pisabarro A.G."/>
            <person name="Kuo A."/>
            <person name="Tritt A."/>
            <person name="Lipzen A."/>
            <person name="He G."/>
            <person name="Yan M."/>
            <person name="Ng V."/>
            <person name="Cullen D."/>
            <person name="Martin F."/>
            <person name="Rosso M.-N."/>
            <person name="Henrissat B."/>
            <person name="Hibbett D."/>
            <person name="Martinez A.T."/>
            <person name="Grigoriev I.V."/>
        </authorList>
    </citation>
    <scope>NUCLEOTIDE SEQUENCE</scope>
    <source>
        <strain evidence="2">CBS 247.69</strain>
    </source>
</reference>
<accession>A0A9P5Y7K1</accession>
<sequence length="154" mass="17345">MGIYRGDATYGLEEENRLEEVTASPTEDQVSAASVDNTQSFASHGSVPQGSIFQPYLQQHQYLLERRDSVFDSAIPEIRMSKIRDLANRMGGHQPKANKHISEEWYTVYQASCHTGTKPGARRPMYPILLKVPPVSPFRDRQPSNIEHPALLAH</sequence>
<dbReference type="AlphaFoldDB" id="A0A9P5Y7K1"/>
<dbReference type="EMBL" id="MU150260">
    <property type="protein sequence ID" value="KAF9463723.1"/>
    <property type="molecule type" value="Genomic_DNA"/>
</dbReference>
<keyword evidence="3" id="KW-1185">Reference proteome</keyword>
<evidence type="ECO:0000313" key="2">
    <source>
        <dbReference type="EMBL" id="KAF9463723.1"/>
    </source>
</evidence>
<organism evidence="2 3">
    <name type="scientific">Collybia nuda</name>
    <dbReference type="NCBI Taxonomy" id="64659"/>
    <lineage>
        <taxon>Eukaryota</taxon>
        <taxon>Fungi</taxon>
        <taxon>Dikarya</taxon>
        <taxon>Basidiomycota</taxon>
        <taxon>Agaricomycotina</taxon>
        <taxon>Agaricomycetes</taxon>
        <taxon>Agaricomycetidae</taxon>
        <taxon>Agaricales</taxon>
        <taxon>Tricholomatineae</taxon>
        <taxon>Clitocybaceae</taxon>
        <taxon>Collybia</taxon>
    </lineage>
</organism>
<name>A0A9P5Y7K1_9AGAR</name>
<feature type="region of interest" description="Disordered" evidence="1">
    <location>
        <begin position="1"/>
        <end position="33"/>
    </location>
</feature>
<evidence type="ECO:0000256" key="1">
    <source>
        <dbReference type="SAM" id="MobiDB-lite"/>
    </source>
</evidence>
<dbReference type="Proteomes" id="UP000807353">
    <property type="component" value="Unassembled WGS sequence"/>
</dbReference>
<comment type="caution">
    <text evidence="2">The sequence shown here is derived from an EMBL/GenBank/DDBJ whole genome shotgun (WGS) entry which is preliminary data.</text>
</comment>
<protein>
    <submittedName>
        <fullName evidence="2">Uncharacterized protein</fullName>
    </submittedName>
</protein>
<proteinExistence type="predicted"/>
<feature type="compositionally biased region" description="Polar residues" evidence="1">
    <location>
        <begin position="23"/>
        <end position="33"/>
    </location>
</feature>
<evidence type="ECO:0000313" key="3">
    <source>
        <dbReference type="Proteomes" id="UP000807353"/>
    </source>
</evidence>